<dbReference type="EMBL" id="BARV01035368">
    <property type="protein sequence ID" value="GAI56509.1"/>
    <property type="molecule type" value="Genomic_DNA"/>
</dbReference>
<organism evidence="1">
    <name type="scientific">marine sediment metagenome</name>
    <dbReference type="NCBI Taxonomy" id="412755"/>
    <lineage>
        <taxon>unclassified sequences</taxon>
        <taxon>metagenomes</taxon>
        <taxon>ecological metagenomes</taxon>
    </lineage>
</organism>
<reference evidence="1" key="1">
    <citation type="journal article" date="2014" name="Front. Microbiol.">
        <title>High frequency of phylogenetically diverse reductive dehalogenase-homologous genes in deep subseafloor sedimentary metagenomes.</title>
        <authorList>
            <person name="Kawai M."/>
            <person name="Futagami T."/>
            <person name="Toyoda A."/>
            <person name="Takaki Y."/>
            <person name="Nishi S."/>
            <person name="Hori S."/>
            <person name="Arai W."/>
            <person name="Tsubouchi T."/>
            <person name="Morono Y."/>
            <person name="Uchiyama I."/>
            <person name="Ito T."/>
            <person name="Fujiyama A."/>
            <person name="Inagaki F."/>
            <person name="Takami H."/>
        </authorList>
    </citation>
    <scope>NUCLEOTIDE SEQUENCE</scope>
    <source>
        <strain evidence="1">Expedition CK06-06</strain>
    </source>
</reference>
<dbReference type="AlphaFoldDB" id="X1RLW9"/>
<feature type="non-terminal residue" evidence="1">
    <location>
        <position position="112"/>
    </location>
</feature>
<evidence type="ECO:0000313" key="1">
    <source>
        <dbReference type="EMBL" id="GAI56509.1"/>
    </source>
</evidence>
<protein>
    <submittedName>
        <fullName evidence="1">Uncharacterized protein</fullName>
    </submittedName>
</protein>
<gene>
    <name evidence="1" type="ORF">S06H3_55202</name>
</gene>
<accession>X1RLW9</accession>
<proteinExistence type="predicted"/>
<sequence>MTKQFGSTVASPTSGTQAFSGNLTVLASETVTLKAIADVPTSDFPVPNCSVAVASTTDTKDAVDSTGVSSSVDLDETGSAVGNLITISAGGLTVSRAATPGNQQVIVGATEL</sequence>
<comment type="caution">
    <text evidence="1">The sequence shown here is derived from an EMBL/GenBank/DDBJ whole genome shotgun (WGS) entry which is preliminary data.</text>
</comment>
<name>X1RLW9_9ZZZZ</name>